<protein>
    <recommendedName>
        <fullName evidence="5">RNase H type-1 domain-containing protein</fullName>
    </recommendedName>
</protein>
<reference evidence="4" key="2">
    <citation type="journal article" date="2024" name="Plant">
        <title>Genomic evolution and insights into agronomic trait innovations of Sesamum species.</title>
        <authorList>
            <person name="Miao H."/>
            <person name="Wang L."/>
            <person name="Qu L."/>
            <person name="Liu H."/>
            <person name="Sun Y."/>
            <person name="Le M."/>
            <person name="Wang Q."/>
            <person name="Wei S."/>
            <person name="Zheng Y."/>
            <person name="Lin W."/>
            <person name="Duan Y."/>
            <person name="Cao H."/>
            <person name="Xiong S."/>
            <person name="Wang X."/>
            <person name="Wei L."/>
            <person name="Li C."/>
            <person name="Ma Q."/>
            <person name="Ju M."/>
            <person name="Zhao R."/>
            <person name="Li G."/>
            <person name="Mu C."/>
            <person name="Tian Q."/>
            <person name="Mei H."/>
            <person name="Zhang T."/>
            <person name="Gao T."/>
            <person name="Zhang H."/>
        </authorList>
    </citation>
    <scope>NUCLEOTIDE SEQUENCE</scope>
    <source>
        <strain evidence="4">KEN1</strain>
    </source>
</reference>
<dbReference type="InterPro" id="IPR053151">
    <property type="entry name" value="RNase_H-like"/>
</dbReference>
<feature type="compositionally biased region" description="Low complexity" evidence="1">
    <location>
        <begin position="14"/>
        <end position="39"/>
    </location>
</feature>
<dbReference type="InterPro" id="IPR044730">
    <property type="entry name" value="RNase_H-like_dom_plant"/>
</dbReference>
<dbReference type="Gene3D" id="3.30.420.10">
    <property type="entry name" value="Ribonuclease H-like superfamily/Ribonuclease H"/>
    <property type="match status" value="1"/>
</dbReference>
<evidence type="ECO:0000313" key="4">
    <source>
        <dbReference type="EMBL" id="KAL0411805.1"/>
    </source>
</evidence>
<feature type="domain" description="RNase H type-1" evidence="2">
    <location>
        <begin position="316"/>
        <end position="437"/>
    </location>
</feature>
<evidence type="ECO:0000259" key="2">
    <source>
        <dbReference type="Pfam" id="PF13456"/>
    </source>
</evidence>
<dbReference type="EMBL" id="JACGWN010000013">
    <property type="protein sequence ID" value="KAL0411805.1"/>
    <property type="molecule type" value="Genomic_DNA"/>
</dbReference>
<proteinExistence type="predicted"/>
<evidence type="ECO:0008006" key="5">
    <source>
        <dbReference type="Google" id="ProtNLM"/>
    </source>
</evidence>
<gene>
    <name evidence="4" type="ORF">Slati_3770200</name>
</gene>
<dbReference type="GO" id="GO:0004523">
    <property type="term" value="F:RNA-DNA hybrid ribonuclease activity"/>
    <property type="evidence" value="ECO:0007669"/>
    <property type="project" value="InterPro"/>
</dbReference>
<dbReference type="SUPFAM" id="SSF53098">
    <property type="entry name" value="Ribonuclease H-like"/>
    <property type="match status" value="1"/>
</dbReference>
<dbReference type="AlphaFoldDB" id="A0AAW2U3G9"/>
<dbReference type="PANTHER" id="PTHR47723">
    <property type="entry name" value="OS05G0353850 PROTEIN"/>
    <property type="match status" value="1"/>
</dbReference>
<feature type="domain" description="Reverse transcriptase zinc-binding" evidence="3">
    <location>
        <begin position="209"/>
        <end position="258"/>
    </location>
</feature>
<comment type="caution">
    <text evidence="4">The sequence shown here is derived from an EMBL/GenBank/DDBJ whole genome shotgun (WGS) entry which is preliminary data.</text>
</comment>
<dbReference type="InterPro" id="IPR012337">
    <property type="entry name" value="RNaseH-like_sf"/>
</dbReference>
<dbReference type="PANTHER" id="PTHR47723:SF19">
    <property type="entry name" value="POLYNUCLEOTIDYL TRANSFERASE, RIBONUCLEASE H-LIKE SUPERFAMILY PROTEIN"/>
    <property type="match status" value="1"/>
</dbReference>
<dbReference type="InterPro" id="IPR036397">
    <property type="entry name" value="RNaseH_sf"/>
</dbReference>
<dbReference type="Pfam" id="PF13966">
    <property type="entry name" value="zf-RVT"/>
    <property type="match status" value="1"/>
</dbReference>
<dbReference type="InterPro" id="IPR002156">
    <property type="entry name" value="RNaseH_domain"/>
</dbReference>
<organism evidence="4">
    <name type="scientific">Sesamum latifolium</name>
    <dbReference type="NCBI Taxonomy" id="2727402"/>
    <lineage>
        <taxon>Eukaryota</taxon>
        <taxon>Viridiplantae</taxon>
        <taxon>Streptophyta</taxon>
        <taxon>Embryophyta</taxon>
        <taxon>Tracheophyta</taxon>
        <taxon>Spermatophyta</taxon>
        <taxon>Magnoliopsida</taxon>
        <taxon>eudicotyledons</taxon>
        <taxon>Gunneridae</taxon>
        <taxon>Pentapetalae</taxon>
        <taxon>asterids</taxon>
        <taxon>lamiids</taxon>
        <taxon>Lamiales</taxon>
        <taxon>Pedaliaceae</taxon>
        <taxon>Sesamum</taxon>
    </lineage>
</organism>
<evidence type="ECO:0000259" key="3">
    <source>
        <dbReference type="Pfam" id="PF13966"/>
    </source>
</evidence>
<evidence type="ECO:0000256" key="1">
    <source>
        <dbReference type="SAM" id="MobiDB-lite"/>
    </source>
</evidence>
<name>A0AAW2U3G9_9LAMI</name>
<dbReference type="GO" id="GO:0003676">
    <property type="term" value="F:nucleic acid binding"/>
    <property type="evidence" value="ECO:0007669"/>
    <property type="project" value="InterPro"/>
</dbReference>
<feature type="region of interest" description="Disordered" evidence="1">
    <location>
        <begin position="1"/>
        <end position="39"/>
    </location>
</feature>
<dbReference type="InterPro" id="IPR026960">
    <property type="entry name" value="RVT-Znf"/>
</dbReference>
<accession>A0AAW2U3G9</accession>
<sequence>MVPFKSPGPDESRSAAADQFSAKAAAAAPTSSPSLPHPLLGRPSASAGKGCMALKLNVSKTYDKVEWSFLKQLAEHEGRIHGMSICRVAPLFADHTLIFYRASLESTQAVLDVLEVYRCALGQEINFAKCSVAFSKNTGGDLCSRIVMALTIRWENKMELYLSLPSKVEIVQQVFWPSDASIILAIPISCHGEEDLLVWHYSSSGSFLARVPNKVKVFVWCACSNALPTGANLNKRMVGLQAVCPFFHEENEDVLHALTGLHLCETGGFQIVWFVSLRMMGHLVILESAEYGRQWAGSLSSVSWSDPPLDFVKINFDSVVFAIEQAIGAGALARNSQGQCIVWLAQRVNRAGNGELAEAWAARKAVQLVVWKGRRLVVIEGDSATLIQKPGSRVRDFSSIGPIVPDILSFAESFIHSHFNWVQRSRNEVAHFLAQTASGYVEGDSVVPPNVLGLLSADSD</sequence>
<dbReference type="Pfam" id="PF13456">
    <property type="entry name" value="RVT_3"/>
    <property type="match status" value="1"/>
</dbReference>
<reference evidence="4" key="1">
    <citation type="submission" date="2020-06" db="EMBL/GenBank/DDBJ databases">
        <authorList>
            <person name="Li T."/>
            <person name="Hu X."/>
            <person name="Zhang T."/>
            <person name="Song X."/>
            <person name="Zhang H."/>
            <person name="Dai N."/>
            <person name="Sheng W."/>
            <person name="Hou X."/>
            <person name="Wei L."/>
        </authorList>
    </citation>
    <scope>NUCLEOTIDE SEQUENCE</scope>
    <source>
        <strain evidence="4">KEN1</strain>
        <tissue evidence="4">Leaf</tissue>
    </source>
</reference>
<dbReference type="CDD" id="cd06222">
    <property type="entry name" value="RNase_H_like"/>
    <property type="match status" value="1"/>
</dbReference>